<dbReference type="Gene3D" id="2.60.120.920">
    <property type="match status" value="1"/>
</dbReference>
<dbReference type="EMBL" id="BQMJ01000027">
    <property type="protein sequence ID" value="GJQ11762.1"/>
    <property type="molecule type" value="Genomic_DNA"/>
</dbReference>
<dbReference type="InterPro" id="IPR013783">
    <property type="entry name" value="Ig-like_fold"/>
</dbReference>
<reference evidence="4" key="1">
    <citation type="journal article" date="2022" name="Proc. Natl. Acad. Sci. U.S.A.">
        <title>Life cycle and functional genomics of the unicellular red alga Galdieria for elucidating algal and plant evolution and industrial use.</title>
        <authorList>
            <person name="Hirooka S."/>
            <person name="Itabashi T."/>
            <person name="Ichinose T.M."/>
            <person name="Onuma R."/>
            <person name="Fujiwara T."/>
            <person name="Yamashita S."/>
            <person name="Jong L.W."/>
            <person name="Tomita R."/>
            <person name="Iwane A.H."/>
            <person name="Miyagishima S.Y."/>
        </authorList>
    </citation>
    <scope>NUCLEOTIDE SEQUENCE</scope>
    <source>
        <strain evidence="4">NBRC 102759</strain>
    </source>
</reference>
<dbReference type="GO" id="GO:0019901">
    <property type="term" value="F:protein kinase binding"/>
    <property type="evidence" value="ECO:0007669"/>
    <property type="project" value="TreeGrafter"/>
</dbReference>
<keyword evidence="5" id="KW-1185">Reference proteome</keyword>
<dbReference type="Gene3D" id="2.60.40.10">
    <property type="entry name" value="Immunoglobulins"/>
    <property type="match status" value="1"/>
</dbReference>
<reference evidence="4" key="2">
    <citation type="submission" date="2022-01" db="EMBL/GenBank/DDBJ databases">
        <authorList>
            <person name="Hirooka S."/>
            <person name="Miyagishima S.Y."/>
        </authorList>
    </citation>
    <scope>NUCLEOTIDE SEQUENCE</scope>
    <source>
        <strain evidence="4">NBRC 102759</strain>
    </source>
</reference>
<dbReference type="GO" id="GO:0005634">
    <property type="term" value="C:nucleus"/>
    <property type="evidence" value="ECO:0007669"/>
    <property type="project" value="TreeGrafter"/>
</dbReference>
<comment type="similarity">
    <text evidence="1">Belongs to the 5'-AMP-activated protein kinase beta subunit family.</text>
</comment>
<evidence type="ECO:0000259" key="3">
    <source>
        <dbReference type="PROSITE" id="PS50188"/>
    </source>
</evidence>
<dbReference type="AlphaFoldDB" id="A0A9C7PXM0"/>
<dbReference type="InterPro" id="IPR032640">
    <property type="entry name" value="AMPK1_CBM"/>
</dbReference>
<dbReference type="PANTHER" id="PTHR10343:SF84">
    <property type="entry name" value="5'-AMP-ACTIVATED PROTEIN KINASE SUBUNIT BETA-1"/>
    <property type="match status" value="1"/>
</dbReference>
<accession>A0A9C7PXM0</accession>
<organism evidence="4 5">
    <name type="scientific">Galdieria partita</name>
    <dbReference type="NCBI Taxonomy" id="83374"/>
    <lineage>
        <taxon>Eukaryota</taxon>
        <taxon>Rhodophyta</taxon>
        <taxon>Bangiophyceae</taxon>
        <taxon>Galdieriales</taxon>
        <taxon>Galdieriaceae</taxon>
        <taxon>Galdieria</taxon>
    </lineage>
</organism>
<dbReference type="GO" id="GO:0007165">
    <property type="term" value="P:signal transduction"/>
    <property type="evidence" value="ECO:0007669"/>
    <property type="project" value="TreeGrafter"/>
</dbReference>
<evidence type="ECO:0000256" key="1">
    <source>
        <dbReference type="ARBA" id="ARBA00010926"/>
    </source>
</evidence>
<dbReference type="GO" id="GO:0031588">
    <property type="term" value="C:nucleotide-activated protein kinase complex"/>
    <property type="evidence" value="ECO:0007669"/>
    <property type="project" value="TreeGrafter"/>
</dbReference>
<protein>
    <recommendedName>
        <fullName evidence="3">B30.2/SPRY domain-containing protein</fullName>
    </recommendedName>
</protein>
<name>A0A9C7PXM0_9RHOD</name>
<dbReference type="Pfam" id="PF16561">
    <property type="entry name" value="AMPK1_CBM"/>
    <property type="match status" value="1"/>
</dbReference>
<evidence type="ECO:0000256" key="2">
    <source>
        <dbReference type="SAM" id="MobiDB-lite"/>
    </source>
</evidence>
<dbReference type="InterPro" id="IPR050827">
    <property type="entry name" value="CRP1_MDG1_kinase"/>
</dbReference>
<comment type="caution">
    <text evidence="4">The sequence shown here is derived from an EMBL/GenBank/DDBJ whole genome shotgun (WGS) entry which is preliminary data.</text>
</comment>
<sequence>MSGDSVELLTEVIFEWRYPASSAFVTGTFNDWNDLLPMSRCQEGEDEVWRATKSLPAGVYQYKFIVDNVWRCAPDQPCVKDERGIVNNIIHVSVNQCDDRYCFCHSRTSANSRLTCDERSYSNLVSTALLSRNATGIVLRYEELPPSSPTNRPRSYMHRIVDDKPFEVTVLNLRDGFLSSPYRNISRVSSVDEISSQKVDNALTYPEGCIDPSNPSNLENETPRSSRDIVEATAGNPFSIAISLRAKLSHPRFGFNPRDTHPDIVLTDSNYCATKTSATLYRSSRTTFSLVPGMNYYFEVYVAKHEGKGICVGLSTKELPLNCLCGTRPNSVGFYTTGHLICTVDGKPQWVKYGAETEADSIVGVFVRLQRNEVGSTASFSIFLDGILQDPTLGHHEYHFNGSFEVFPTVTLYSKGSKVYGLFCSDHIHHCTVLEYLSELVYGLDGKNIRIRRESSSESLHNELSLDLLDM</sequence>
<dbReference type="CDD" id="cd02859">
    <property type="entry name" value="E_set_AMPKbeta_like_N"/>
    <property type="match status" value="1"/>
</dbReference>
<dbReference type="InterPro" id="IPR013320">
    <property type="entry name" value="ConA-like_dom_sf"/>
</dbReference>
<dbReference type="InterPro" id="IPR043136">
    <property type="entry name" value="B30.2/SPRY_sf"/>
</dbReference>
<dbReference type="Proteomes" id="UP001061958">
    <property type="component" value="Unassembled WGS sequence"/>
</dbReference>
<dbReference type="OrthoDB" id="531008at2759"/>
<dbReference type="SUPFAM" id="SSF49899">
    <property type="entry name" value="Concanavalin A-like lectins/glucanases"/>
    <property type="match status" value="1"/>
</dbReference>
<dbReference type="InterPro" id="IPR001870">
    <property type="entry name" value="B30.2/SPRY"/>
</dbReference>
<feature type="domain" description="B30.2/SPRY" evidence="3">
    <location>
        <begin position="232"/>
        <end position="428"/>
    </location>
</feature>
<dbReference type="SUPFAM" id="SSF81296">
    <property type="entry name" value="E set domains"/>
    <property type="match status" value="1"/>
</dbReference>
<dbReference type="PROSITE" id="PS50188">
    <property type="entry name" value="B302_SPRY"/>
    <property type="match status" value="1"/>
</dbReference>
<dbReference type="InterPro" id="IPR014756">
    <property type="entry name" value="Ig_E-set"/>
</dbReference>
<gene>
    <name evidence="4" type="ORF">GpartN1_g3553.t1</name>
</gene>
<dbReference type="PANTHER" id="PTHR10343">
    <property type="entry name" value="5'-AMP-ACTIVATED PROTEIN KINASE , BETA SUBUNIT"/>
    <property type="match status" value="1"/>
</dbReference>
<evidence type="ECO:0000313" key="5">
    <source>
        <dbReference type="Proteomes" id="UP001061958"/>
    </source>
</evidence>
<evidence type="ECO:0000313" key="4">
    <source>
        <dbReference type="EMBL" id="GJQ11762.1"/>
    </source>
</evidence>
<feature type="region of interest" description="Disordered" evidence="2">
    <location>
        <begin position="205"/>
        <end position="225"/>
    </location>
</feature>
<dbReference type="GO" id="GO:0005737">
    <property type="term" value="C:cytoplasm"/>
    <property type="evidence" value="ECO:0007669"/>
    <property type="project" value="TreeGrafter"/>
</dbReference>
<proteinExistence type="inferred from homology"/>